<dbReference type="Proteomes" id="UP000239388">
    <property type="component" value="Unassembled WGS sequence"/>
</dbReference>
<protein>
    <recommendedName>
        <fullName evidence="5">SIMPL domain-containing protein</fullName>
    </recommendedName>
</protein>
<sequence length="339" mass="36774">MSCVCGKKSAIRTASISYGNDHDKPPEETYFMKRVRRYAWGLALLGALAANVSTAVAQEPGIVTTQGQSEIERWPTQLVVRIDLIGRAGTLQEALETLEKRKEAAKLQLKTLGADTETVEYGDPTTTNVVNQGQQQMQQMIRQRIQQSGGDIPEGLKTPESSTVTLPMIARWKLDADEPTKLLLSVTKLRKEIEEADLAGTKEDEGSLAEQELMEEAEAFGFDPYSGEEQAKPGTPSFSYAATITEEERQAAMKKAYAAAQTDAEQLAAIAGQSLGGLKNLAGTSRDASGSEGYGYSPFGRSRFVPTSDDPLTAESPAMGKVKFNFMVNAAFYLVPSEK</sequence>
<feature type="transmembrane region" description="Helical" evidence="2">
    <location>
        <begin position="38"/>
        <end position="57"/>
    </location>
</feature>
<comment type="caution">
    <text evidence="3">The sequence shown here is derived from an EMBL/GenBank/DDBJ whole genome shotgun (WGS) entry which is preliminary data.</text>
</comment>
<keyword evidence="2" id="KW-0472">Membrane</keyword>
<accession>A0A2S8FA62</accession>
<keyword evidence="1" id="KW-0175">Coiled coil</keyword>
<keyword evidence="2" id="KW-0812">Transmembrane</keyword>
<name>A0A2S8FA62_9BACT</name>
<feature type="coiled-coil region" evidence="1">
    <location>
        <begin position="88"/>
        <end position="115"/>
    </location>
</feature>
<dbReference type="Gene3D" id="3.30.110.170">
    <property type="entry name" value="Protein of unknown function (DUF541), domain 1"/>
    <property type="match status" value="1"/>
</dbReference>
<evidence type="ECO:0000256" key="1">
    <source>
        <dbReference type="SAM" id="Coils"/>
    </source>
</evidence>
<dbReference type="AlphaFoldDB" id="A0A2S8FA62"/>
<evidence type="ECO:0008006" key="5">
    <source>
        <dbReference type="Google" id="ProtNLM"/>
    </source>
</evidence>
<evidence type="ECO:0000313" key="4">
    <source>
        <dbReference type="Proteomes" id="UP000239388"/>
    </source>
</evidence>
<keyword evidence="2" id="KW-1133">Transmembrane helix</keyword>
<proteinExistence type="predicted"/>
<reference evidence="3 4" key="1">
    <citation type="submission" date="2018-02" db="EMBL/GenBank/DDBJ databases">
        <title>Comparative genomes isolates from brazilian mangrove.</title>
        <authorList>
            <person name="Araujo J.E."/>
            <person name="Taketani R.G."/>
            <person name="Silva M.C.P."/>
            <person name="Loureco M.V."/>
            <person name="Andreote F.D."/>
        </authorList>
    </citation>
    <scope>NUCLEOTIDE SEQUENCE [LARGE SCALE GENOMIC DNA]</scope>
    <source>
        <strain evidence="3 4">NAP PRIS-MGV</strain>
    </source>
</reference>
<dbReference type="EMBL" id="PUIB01000023">
    <property type="protein sequence ID" value="PQO29066.1"/>
    <property type="molecule type" value="Genomic_DNA"/>
</dbReference>
<evidence type="ECO:0000313" key="3">
    <source>
        <dbReference type="EMBL" id="PQO29066.1"/>
    </source>
</evidence>
<gene>
    <name evidence="3" type="ORF">C5Y98_22945</name>
</gene>
<evidence type="ECO:0000256" key="2">
    <source>
        <dbReference type="SAM" id="Phobius"/>
    </source>
</evidence>
<organism evidence="3 4">
    <name type="scientific">Blastopirellula marina</name>
    <dbReference type="NCBI Taxonomy" id="124"/>
    <lineage>
        <taxon>Bacteria</taxon>
        <taxon>Pseudomonadati</taxon>
        <taxon>Planctomycetota</taxon>
        <taxon>Planctomycetia</taxon>
        <taxon>Pirellulales</taxon>
        <taxon>Pirellulaceae</taxon>
        <taxon>Blastopirellula</taxon>
    </lineage>
</organism>